<keyword evidence="4" id="KW-1003">Cell membrane</keyword>
<dbReference type="InterPro" id="IPR047664">
    <property type="entry name" value="SWEET"/>
</dbReference>
<reference evidence="12" key="1">
    <citation type="submission" date="2024-07" db="EMBL/GenBank/DDBJ databases">
        <title>Two chromosome-level genome assemblies of Korean endemic species Abeliophyllum distichum and Forsythia ovata (Oleaceae).</title>
        <authorList>
            <person name="Jang H."/>
        </authorList>
    </citation>
    <scope>NUCLEOTIDE SEQUENCE [LARGE SCALE GENOMIC DNA]</scope>
</reference>
<feature type="transmembrane region" description="Helical" evidence="10">
    <location>
        <begin position="190"/>
        <end position="211"/>
    </location>
</feature>
<dbReference type="PANTHER" id="PTHR10791:SF222">
    <property type="entry name" value="BIDIRECTIONAL SUGAR TRANSPORTER SWEET15"/>
    <property type="match status" value="1"/>
</dbReference>
<dbReference type="Gene3D" id="1.20.1280.290">
    <property type="match status" value="2"/>
</dbReference>
<keyword evidence="8 10" id="KW-1133">Transmembrane helix</keyword>
<proteinExistence type="inferred from homology"/>
<evidence type="ECO:0000256" key="1">
    <source>
        <dbReference type="ARBA" id="ARBA00004651"/>
    </source>
</evidence>
<keyword evidence="12" id="KW-1185">Reference proteome</keyword>
<dbReference type="GO" id="GO:0005886">
    <property type="term" value="C:plasma membrane"/>
    <property type="evidence" value="ECO:0007669"/>
    <property type="project" value="UniProtKB-SubCell"/>
</dbReference>
<evidence type="ECO:0000256" key="8">
    <source>
        <dbReference type="ARBA" id="ARBA00022989"/>
    </source>
</evidence>
<keyword evidence="6 10" id="KW-0812">Transmembrane</keyword>
<gene>
    <name evidence="11" type="ORF">Fot_16469</name>
</gene>
<comment type="function">
    <text evidence="10">Mediates both low-affinity uptake and efflux of sugar across the membrane.</text>
</comment>
<comment type="caution">
    <text evidence="11">The sequence shown here is derived from an EMBL/GenBank/DDBJ whole genome shotgun (WGS) entry which is preliminary data.</text>
</comment>
<evidence type="ECO:0000256" key="7">
    <source>
        <dbReference type="ARBA" id="ARBA00022737"/>
    </source>
</evidence>
<feature type="transmembrane region" description="Helical" evidence="10">
    <location>
        <begin position="45"/>
        <end position="62"/>
    </location>
</feature>
<feature type="transmembrane region" description="Helical" evidence="10">
    <location>
        <begin position="103"/>
        <end position="123"/>
    </location>
</feature>
<comment type="subcellular location">
    <subcellularLocation>
        <location evidence="1 10">Cell membrane</location>
        <topology evidence="1 10">Multi-pass membrane protein</topology>
    </subcellularLocation>
</comment>
<comment type="similarity">
    <text evidence="2 10">Belongs to the SWEET sugar transporter family.</text>
</comment>
<evidence type="ECO:0000256" key="3">
    <source>
        <dbReference type="ARBA" id="ARBA00022448"/>
    </source>
</evidence>
<keyword evidence="3 10" id="KW-0813">Transport</keyword>
<keyword evidence="9 10" id="KW-0472">Membrane</keyword>
<dbReference type="FunFam" id="1.20.1280.290:FF:000003">
    <property type="entry name" value="Bidirectional sugar transporter SWEET"/>
    <property type="match status" value="1"/>
</dbReference>
<evidence type="ECO:0000313" key="12">
    <source>
        <dbReference type="Proteomes" id="UP001604277"/>
    </source>
</evidence>
<dbReference type="Pfam" id="PF03083">
    <property type="entry name" value="MtN3_slv"/>
    <property type="match status" value="2"/>
</dbReference>
<sequence>MAIFDLHHPWTFAFGNLVSIGVYLAPLPTFIRIYREKSTMGFQSLPYVIALFASMLWMYYAFLKKNAILLISINSFGCVIETVYIFLYLLYASKKPRNHTIKLLSLLDVALFTFIFLVSFFVFKGETRVQVVGWICVAVSVCVFAAPLSIVFRVVRTRSVEFMPFPLSFSLTLSAIMWFAYGVFQKDRCIALPNVLGFVLGVLQMMLYGIYRNAKPVLMEEKKIPEHVMNIMILGTPEVHPVENLKDEKADAQEVKKDEEICAITVELEPCSQVKVAVGFTCTNCLCSLIHIITVYTSGPSISPVMM</sequence>
<keyword evidence="7" id="KW-0677">Repeat</keyword>
<dbReference type="EMBL" id="JBFOLJ010000004">
    <property type="protein sequence ID" value="KAL2547236.1"/>
    <property type="molecule type" value="Genomic_DNA"/>
</dbReference>
<evidence type="ECO:0000256" key="5">
    <source>
        <dbReference type="ARBA" id="ARBA00022597"/>
    </source>
</evidence>
<feature type="transmembrane region" description="Helical" evidence="10">
    <location>
        <begin position="12"/>
        <end position="33"/>
    </location>
</feature>
<evidence type="ECO:0000256" key="9">
    <source>
        <dbReference type="ARBA" id="ARBA00023136"/>
    </source>
</evidence>
<feature type="transmembrane region" description="Helical" evidence="10">
    <location>
        <begin position="68"/>
        <end position="91"/>
    </location>
</feature>
<dbReference type="Proteomes" id="UP001604277">
    <property type="component" value="Unassembled WGS sequence"/>
</dbReference>
<protein>
    <recommendedName>
        <fullName evidence="10">Bidirectional sugar transporter SWEET</fullName>
    </recommendedName>
</protein>
<evidence type="ECO:0000256" key="4">
    <source>
        <dbReference type="ARBA" id="ARBA00022475"/>
    </source>
</evidence>
<accession>A0ABD1WCE1</accession>
<evidence type="ECO:0000256" key="6">
    <source>
        <dbReference type="ARBA" id="ARBA00022692"/>
    </source>
</evidence>
<name>A0ABD1WCE1_9LAMI</name>
<evidence type="ECO:0000256" key="10">
    <source>
        <dbReference type="RuleBase" id="RU910715"/>
    </source>
</evidence>
<feature type="transmembrane region" description="Helical" evidence="10">
    <location>
        <begin position="164"/>
        <end position="184"/>
    </location>
</feature>
<dbReference type="FunFam" id="1.20.1280.290:FF:000001">
    <property type="entry name" value="Bidirectional sugar transporter SWEET"/>
    <property type="match status" value="1"/>
</dbReference>
<evidence type="ECO:0000313" key="11">
    <source>
        <dbReference type="EMBL" id="KAL2547236.1"/>
    </source>
</evidence>
<feature type="transmembrane region" description="Helical" evidence="10">
    <location>
        <begin position="129"/>
        <end position="152"/>
    </location>
</feature>
<dbReference type="AlphaFoldDB" id="A0ABD1WCE1"/>
<dbReference type="PANTHER" id="PTHR10791">
    <property type="entry name" value="RAG1-ACTIVATING PROTEIN 1"/>
    <property type="match status" value="1"/>
</dbReference>
<dbReference type="InterPro" id="IPR004316">
    <property type="entry name" value="SWEET_rpt"/>
</dbReference>
<keyword evidence="5 10" id="KW-0762">Sugar transport</keyword>
<organism evidence="11 12">
    <name type="scientific">Forsythia ovata</name>
    <dbReference type="NCBI Taxonomy" id="205694"/>
    <lineage>
        <taxon>Eukaryota</taxon>
        <taxon>Viridiplantae</taxon>
        <taxon>Streptophyta</taxon>
        <taxon>Embryophyta</taxon>
        <taxon>Tracheophyta</taxon>
        <taxon>Spermatophyta</taxon>
        <taxon>Magnoliopsida</taxon>
        <taxon>eudicotyledons</taxon>
        <taxon>Gunneridae</taxon>
        <taxon>Pentapetalae</taxon>
        <taxon>asterids</taxon>
        <taxon>lamiids</taxon>
        <taxon>Lamiales</taxon>
        <taxon>Oleaceae</taxon>
        <taxon>Forsythieae</taxon>
        <taxon>Forsythia</taxon>
    </lineage>
</organism>
<evidence type="ECO:0000256" key="2">
    <source>
        <dbReference type="ARBA" id="ARBA00007809"/>
    </source>
</evidence>